<sequence length="69" mass="7905">MWRIWLFAQQSSDPQYRLASLSPAGLLTKNLHTSAALRVVFFVAKACRLPCFNQMRVLNKKPEMAPAER</sequence>
<accession>A0A0T5VQ77</accession>
<gene>
    <name evidence="1" type="ORF">ASU31_10655</name>
</gene>
<organism evidence="1 2">
    <name type="scientific">Pedobacter ginsenosidimutans</name>
    <dbReference type="NCBI Taxonomy" id="687842"/>
    <lineage>
        <taxon>Bacteria</taxon>
        <taxon>Pseudomonadati</taxon>
        <taxon>Bacteroidota</taxon>
        <taxon>Sphingobacteriia</taxon>
        <taxon>Sphingobacteriales</taxon>
        <taxon>Sphingobacteriaceae</taxon>
        <taxon>Pedobacter</taxon>
    </lineage>
</organism>
<evidence type="ECO:0000313" key="2">
    <source>
        <dbReference type="Proteomes" id="UP000051950"/>
    </source>
</evidence>
<dbReference type="AlphaFoldDB" id="A0A0T5VQ77"/>
<comment type="caution">
    <text evidence="1">The sequence shown here is derived from an EMBL/GenBank/DDBJ whole genome shotgun (WGS) entry which is preliminary data.</text>
</comment>
<name>A0A0T5VQ77_9SPHI</name>
<keyword evidence="2" id="KW-1185">Reference proteome</keyword>
<dbReference type="STRING" id="687842.ASU31_10655"/>
<protein>
    <submittedName>
        <fullName evidence="1">Uncharacterized protein</fullName>
    </submittedName>
</protein>
<dbReference type="Proteomes" id="UP000051950">
    <property type="component" value="Unassembled WGS sequence"/>
</dbReference>
<reference evidence="1 2" key="1">
    <citation type="submission" date="2015-11" db="EMBL/GenBank/DDBJ databases">
        <title>Sequence of Pedobacter ginsenosidimutans.</title>
        <authorList>
            <person name="Carson E."/>
            <person name="Keyser V."/>
            <person name="Newman J."/>
            <person name="Miller J."/>
        </authorList>
    </citation>
    <scope>NUCLEOTIDE SEQUENCE [LARGE SCALE GENOMIC DNA]</scope>
    <source>
        <strain evidence="1 2">KACC 14530</strain>
    </source>
</reference>
<evidence type="ECO:0000313" key="1">
    <source>
        <dbReference type="EMBL" id="KRT15960.1"/>
    </source>
</evidence>
<proteinExistence type="predicted"/>
<dbReference type="EMBL" id="LMZQ01000006">
    <property type="protein sequence ID" value="KRT15960.1"/>
    <property type="molecule type" value="Genomic_DNA"/>
</dbReference>